<accession>A0A1Y6CNV8</accession>
<dbReference type="EMBL" id="FWZX01000039">
    <property type="protein sequence ID" value="SMF79097.1"/>
    <property type="molecule type" value="Genomic_DNA"/>
</dbReference>
<reference evidence="1 2" key="1">
    <citation type="submission" date="2017-04" db="EMBL/GenBank/DDBJ databases">
        <authorList>
            <person name="Afonso C.L."/>
            <person name="Miller P.J."/>
            <person name="Scott M.A."/>
            <person name="Spackman E."/>
            <person name="Goraichik I."/>
            <person name="Dimitrov K.M."/>
            <person name="Suarez D.L."/>
            <person name="Swayne D.E."/>
        </authorList>
    </citation>
    <scope>NUCLEOTIDE SEQUENCE [LARGE SCALE GENOMIC DNA]</scope>
    <source>
        <strain evidence="1 2">USBA 355</strain>
    </source>
</reference>
<protein>
    <submittedName>
        <fullName evidence="1">Uncharacterized protein</fullName>
    </submittedName>
</protein>
<name>A0A1Y6CNV8_9PROT</name>
<dbReference type="RefSeq" id="WP_143596382.1">
    <property type="nucleotide sequence ID" value="NZ_FWZX01000039.1"/>
</dbReference>
<organism evidence="1 2">
    <name type="scientific">Tistlia consotensis USBA 355</name>
    <dbReference type="NCBI Taxonomy" id="560819"/>
    <lineage>
        <taxon>Bacteria</taxon>
        <taxon>Pseudomonadati</taxon>
        <taxon>Pseudomonadota</taxon>
        <taxon>Alphaproteobacteria</taxon>
        <taxon>Rhodospirillales</taxon>
        <taxon>Rhodovibrionaceae</taxon>
        <taxon>Tistlia</taxon>
    </lineage>
</organism>
<gene>
    <name evidence="1" type="ORF">SAMN05428998_13948</name>
</gene>
<sequence>MGSDPLIVYLDTSDFSKFADIERDKNLSHLRSVYDELLHFKNSGRVDFRFSAAHLAEITKYETGHKDVAERKAKIIEELCDLKCLKFAGVMWKEEEKRAISSVTGTLELDSFSPLSDEGVWYPGGKISFENFKEEVIGKIKQTIREQPGLNRNQRRILIRQAASMAYVRQVISNMSEAEIVNASASLERRFPLSERFYRERYFLRLMLGEIDEEAVAREVMLGVTRPSNFVGWYFEKFQDMKKVPAWIDNLGLDVFNSINQLRGDLGNIPPEYRGHIGKTITPLFLRESMAKALRSAVREGTSPYRISMDHIDALLDLPYGAFPSMDLVSVCLHEYVSQHATSPRKNLKSDGGDFVHLSYAAYVHIFRSDRYFSSLVRKNLKKIGVVVAEKIENLPSVIIEEDAHRNS</sequence>
<evidence type="ECO:0000313" key="2">
    <source>
        <dbReference type="Proteomes" id="UP000192917"/>
    </source>
</evidence>
<keyword evidence="2" id="KW-1185">Reference proteome</keyword>
<evidence type="ECO:0000313" key="1">
    <source>
        <dbReference type="EMBL" id="SMF79097.1"/>
    </source>
</evidence>
<dbReference type="Proteomes" id="UP000192917">
    <property type="component" value="Unassembled WGS sequence"/>
</dbReference>
<dbReference type="AlphaFoldDB" id="A0A1Y6CNV8"/>
<proteinExistence type="predicted"/>